<gene>
    <name evidence="2" type="ORF">CCAM_LOCUS11056</name>
</gene>
<dbReference type="AlphaFoldDB" id="A0A484KVE3"/>
<accession>A0A484KVE3</accession>
<dbReference type="Proteomes" id="UP000595140">
    <property type="component" value="Unassembled WGS sequence"/>
</dbReference>
<dbReference type="EMBL" id="OOIL02000779">
    <property type="protein sequence ID" value="VFQ69280.1"/>
    <property type="molecule type" value="Genomic_DNA"/>
</dbReference>
<sequence length="111" mass="12174">MNTPIANHCLPPIPSRDLQSSSIPSASPVESSITRLANLPHPSQWNLPRQQKHLKGIIIPVESSDPFIPSLLQPSPPPSPRHRVIRILHRLRPDTLPPLTPGPVGRTSMSC</sequence>
<evidence type="ECO:0000313" key="2">
    <source>
        <dbReference type="EMBL" id="VFQ69280.1"/>
    </source>
</evidence>
<organism evidence="2 3">
    <name type="scientific">Cuscuta campestris</name>
    <dbReference type="NCBI Taxonomy" id="132261"/>
    <lineage>
        <taxon>Eukaryota</taxon>
        <taxon>Viridiplantae</taxon>
        <taxon>Streptophyta</taxon>
        <taxon>Embryophyta</taxon>
        <taxon>Tracheophyta</taxon>
        <taxon>Spermatophyta</taxon>
        <taxon>Magnoliopsida</taxon>
        <taxon>eudicotyledons</taxon>
        <taxon>Gunneridae</taxon>
        <taxon>Pentapetalae</taxon>
        <taxon>asterids</taxon>
        <taxon>lamiids</taxon>
        <taxon>Solanales</taxon>
        <taxon>Convolvulaceae</taxon>
        <taxon>Cuscuteae</taxon>
        <taxon>Cuscuta</taxon>
        <taxon>Cuscuta subgen. Grammica</taxon>
        <taxon>Cuscuta sect. Cleistogrammica</taxon>
    </lineage>
</organism>
<name>A0A484KVE3_9ASTE</name>
<feature type="compositionally biased region" description="Low complexity" evidence="1">
    <location>
        <begin position="20"/>
        <end position="29"/>
    </location>
</feature>
<proteinExistence type="predicted"/>
<evidence type="ECO:0000256" key="1">
    <source>
        <dbReference type="SAM" id="MobiDB-lite"/>
    </source>
</evidence>
<evidence type="ECO:0000313" key="3">
    <source>
        <dbReference type="Proteomes" id="UP000595140"/>
    </source>
</evidence>
<keyword evidence="3" id="KW-1185">Reference proteome</keyword>
<reference evidence="2 3" key="1">
    <citation type="submission" date="2018-04" db="EMBL/GenBank/DDBJ databases">
        <authorList>
            <person name="Vogel A."/>
        </authorList>
    </citation>
    <scope>NUCLEOTIDE SEQUENCE [LARGE SCALE GENOMIC DNA]</scope>
</reference>
<feature type="region of interest" description="Disordered" evidence="1">
    <location>
        <begin position="1"/>
        <end position="29"/>
    </location>
</feature>
<protein>
    <submittedName>
        <fullName evidence="2">Uncharacterized protein</fullName>
    </submittedName>
</protein>